<accession>A0AAD4V288</accession>
<gene>
    <name evidence="2" type="ORF">L3X38_036113</name>
</gene>
<evidence type="ECO:0000313" key="2">
    <source>
        <dbReference type="EMBL" id="KAI5316406.1"/>
    </source>
</evidence>
<proteinExistence type="predicted"/>
<evidence type="ECO:0000256" key="1">
    <source>
        <dbReference type="SAM" id="MobiDB-lite"/>
    </source>
</evidence>
<name>A0AAD4V288_PRUDU</name>
<feature type="region of interest" description="Disordered" evidence="1">
    <location>
        <begin position="1"/>
        <end position="22"/>
    </location>
</feature>
<comment type="caution">
    <text evidence="2">The sequence shown here is derived from an EMBL/GenBank/DDBJ whole genome shotgun (WGS) entry which is preliminary data.</text>
</comment>
<dbReference type="AlphaFoldDB" id="A0AAD4V288"/>
<protein>
    <submittedName>
        <fullName evidence="2">Uncharacterized protein</fullName>
    </submittedName>
</protein>
<evidence type="ECO:0000313" key="3">
    <source>
        <dbReference type="Proteomes" id="UP001054821"/>
    </source>
</evidence>
<reference evidence="2 3" key="1">
    <citation type="journal article" date="2022" name="G3 (Bethesda)">
        <title>Whole-genome sequence and methylome profiling of the almond [Prunus dulcis (Mill.) D.A. Webb] cultivar 'Nonpareil'.</title>
        <authorList>
            <person name="D'Amico-Willman K.M."/>
            <person name="Ouma W.Z."/>
            <person name="Meulia T."/>
            <person name="Sideli G.M."/>
            <person name="Gradziel T.M."/>
            <person name="Fresnedo-Ramirez J."/>
        </authorList>
    </citation>
    <scope>NUCLEOTIDE SEQUENCE [LARGE SCALE GENOMIC DNA]</scope>
    <source>
        <strain evidence="2">Clone GOH B32 T37-40</strain>
    </source>
</reference>
<keyword evidence="3" id="KW-1185">Reference proteome</keyword>
<sequence>MPLRYEDVDPLSPSRNQNKSMWVSVGEGKNREGLMYQDLTQQMVVAFQHLRCQTPRQASDERKAQLNRLVKLREKLQLEELELTKADVVASLEVAAAEERKIRRQ</sequence>
<organism evidence="2 3">
    <name type="scientific">Prunus dulcis</name>
    <name type="common">Almond</name>
    <name type="synonym">Amygdalus dulcis</name>
    <dbReference type="NCBI Taxonomy" id="3755"/>
    <lineage>
        <taxon>Eukaryota</taxon>
        <taxon>Viridiplantae</taxon>
        <taxon>Streptophyta</taxon>
        <taxon>Embryophyta</taxon>
        <taxon>Tracheophyta</taxon>
        <taxon>Spermatophyta</taxon>
        <taxon>Magnoliopsida</taxon>
        <taxon>eudicotyledons</taxon>
        <taxon>Gunneridae</taxon>
        <taxon>Pentapetalae</taxon>
        <taxon>rosids</taxon>
        <taxon>fabids</taxon>
        <taxon>Rosales</taxon>
        <taxon>Rosaceae</taxon>
        <taxon>Amygdaloideae</taxon>
        <taxon>Amygdaleae</taxon>
        <taxon>Prunus</taxon>
    </lineage>
</organism>
<dbReference type="Proteomes" id="UP001054821">
    <property type="component" value="Chromosome 7"/>
</dbReference>
<dbReference type="EMBL" id="JAJFAZ020000007">
    <property type="protein sequence ID" value="KAI5316406.1"/>
    <property type="molecule type" value="Genomic_DNA"/>
</dbReference>